<evidence type="ECO:0000313" key="1">
    <source>
        <dbReference type="EMBL" id="UPW41077.1"/>
    </source>
</evidence>
<protein>
    <submittedName>
        <fullName evidence="1">Uncharacterized protein</fullName>
    </submittedName>
</protein>
<accession>A0A976N0R9</accession>
<reference evidence="1" key="1">
    <citation type="submission" date="2022-02" db="EMBL/GenBank/DDBJ databases">
        <title>Towards deciphering the DNA virus diversity associated with rodent species in the families Cricetidae and Heteromyidae.</title>
        <authorList>
            <person name="Lund M."/>
            <person name="Larsen B.B."/>
            <person name="Gryseels S."/>
            <person name="Kraberger S."/>
            <person name="Rowsey D.M."/>
            <person name="Steger L."/>
            <person name="Yule K.M."/>
            <person name="Upham N.S."/>
            <person name="Worobey M."/>
            <person name="Van Doorslaer K."/>
            <person name="Varsani A."/>
        </authorList>
    </citation>
    <scope>NUCLEOTIDE SEQUENCE</scope>
    <source>
        <strain evidence="1">UA08Rod_5614</strain>
    </source>
</reference>
<dbReference type="EMBL" id="OM869540">
    <property type="protein sequence ID" value="UPW41077.1"/>
    <property type="molecule type" value="Genomic_DNA"/>
</dbReference>
<sequence>MKRYSTVMHGPGRFGIKAPHSLNRVSGYRGGIRK</sequence>
<name>A0A976N0R9_9VIRU</name>
<organism evidence="1">
    <name type="scientific">Sigmofec virus UA08Rod_5614</name>
    <dbReference type="NCBI Taxonomy" id="2929431"/>
    <lineage>
        <taxon>Viruses</taxon>
        <taxon>Monodnaviria</taxon>
        <taxon>Sangervirae</taxon>
        <taxon>Phixviricota</taxon>
        <taxon>Malgrandaviricetes</taxon>
        <taxon>Petitvirales</taxon>
        <taxon>Microviridae</taxon>
    </lineage>
</organism>
<proteinExistence type="predicted"/>